<organism evidence="2 3">
    <name type="scientific">Burkholderia pseudomallei (strain 1106a)</name>
    <dbReference type="NCBI Taxonomy" id="357348"/>
    <lineage>
        <taxon>Bacteria</taxon>
        <taxon>Pseudomonadati</taxon>
        <taxon>Pseudomonadota</taxon>
        <taxon>Betaproteobacteria</taxon>
        <taxon>Burkholderiales</taxon>
        <taxon>Burkholderiaceae</taxon>
        <taxon>Burkholderia</taxon>
        <taxon>pseudomallei group</taxon>
    </lineage>
</organism>
<dbReference type="KEGG" id="bpl:BURPS1106A_2792"/>
<feature type="region of interest" description="Disordered" evidence="1">
    <location>
        <begin position="1"/>
        <end position="21"/>
    </location>
</feature>
<evidence type="ECO:0000313" key="3">
    <source>
        <dbReference type="Proteomes" id="UP000006738"/>
    </source>
</evidence>
<gene>
    <name evidence="2" type="ordered locus">BURPS1106A_2792</name>
</gene>
<name>A3NXH2_BURP0</name>
<proteinExistence type="predicted"/>
<protein>
    <submittedName>
        <fullName evidence="2">Uncharacterized protein</fullName>
    </submittedName>
</protein>
<sequence length="53" mass="5704">MIVMGTAHARPRRFDADSRKRKKTAQMAMACDAALQYRADAAARGAHSTVLAG</sequence>
<dbReference type="EMBL" id="CP000572">
    <property type="protein sequence ID" value="ABN90003.1"/>
    <property type="molecule type" value="Genomic_DNA"/>
</dbReference>
<reference evidence="2 3" key="1">
    <citation type="submission" date="2007-02" db="EMBL/GenBank/DDBJ databases">
        <authorList>
            <person name="DeShazer D."/>
            <person name="Woods D.E."/>
            <person name="Nierman W.C."/>
        </authorList>
    </citation>
    <scope>NUCLEOTIDE SEQUENCE [LARGE SCALE GENOMIC DNA]</scope>
    <source>
        <strain evidence="2 3">1106a</strain>
    </source>
</reference>
<dbReference type="HOGENOM" id="CLU_3059394_0_0_4"/>
<evidence type="ECO:0000313" key="2">
    <source>
        <dbReference type="EMBL" id="ABN90003.1"/>
    </source>
</evidence>
<evidence type="ECO:0000256" key="1">
    <source>
        <dbReference type="SAM" id="MobiDB-lite"/>
    </source>
</evidence>
<dbReference type="Proteomes" id="UP000006738">
    <property type="component" value="Chromosome I"/>
</dbReference>
<accession>A3NXH2</accession>
<dbReference type="AlphaFoldDB" id="A3NXH2"/>